<dbReference type="Proteomes" id="UP000779507">
    <property type="component" value="Unassembled WGS sequence"/>
</dbReference>
<protein>
    <submittedName>
        <fullName evidence="2">Uncharacterized protein</fullName>
    </submittedName>
</protein>
<proteinExistence type="predicted"/>
<organism evidence="2 3">
    <name type="scientific">Hymenobacter caeli</name>
    <dbReference type="NCBI Taxonomy" id="2735894"/>
    <lineage>
        <taxon>Bacteria</taxon>
        <taxon>Pseudomonadati</taxon>
        <taxon>Bacteroidota</taxon>
        <taxon>Cytophagia</taxon>
        <taxon>Cytophagales</taxon>
        <taxon>Hymenobacteraceae</taxon>
        <taxon>Hymenobacter</taxon>
    </lineage>
</organism>
<evidence type="ECO:0000313" key="3">
    <source>
        <dbReference type="Proteomes" id="UP000779507"/>
    </source>
</evidence>
<gene>
    <name evidence="2" type="ORF">HNP98_003492</name>
</gene>
<feature type="signal peptide" evidence="1">
    <location>
        <begin position="1"/>
        <end position="26"/>
    </location>
</feature>
<keyword evidence="3" id="KW-1185">Reference proteome</keyword>
<accession>A0ABX2FTY0</accession>
<evidence type="ECO:0000313" key="2">
    <source>
        <dbReference type="EMBL" id="NRT20648.1"/>
    </source>
</evidence>
<sequence length="158" mass="16743">MPRPARLLPLLLLVLAALGPQGCSRAHEREGSKAAVQGSALPTAAAPALDVPALLGRTIDEVHQRLGPPRALPDGFQDPVTPGPGDSTLVFRQQGLTMVVRYDAPSRRVLDLLVLGPDEDVLMRQTGLLAGNPAYLLLPVFAVNRSTRLLGLRVVPLG</sequence>
<dbReference type="RefSeq" id="WP_173811419.1">
    <property type="nucleotide sequence ID" value="NZ_JABSNP010000019.1"/>
</dbReference>
<dbReference type="EMBL" id="JABSNP010000019">
    <property type="protein sequence ID" value="NRT20648.1"/>
    <property type="molecule type" value="Genomic_DNA"/>
</dbReference>
<reference evidence="2 3" key="1">
    <citation type="submission" date="2020-05" db="EMBL/GenBank/DDBJ databases">
        <title>Genomic Encyclopedia of Type Strains, Phase IV (KMG-V): Genome sequencing to study the core and pangenomes of soil and plant-associated prokaryotes.</title>
        <authorList>
            <person name="Whitman W."/>
        </authorList>
    </citation>
    <scope>NUCLEOTIDE SEQUENCE [LARGE SCALE GENOMIC DNA]</scope>
    <source>
        <strain evidence="2 3">9A</strain>
    </source>
</reference>
<feature type="chain" id="PRO_5046876227" evidence="1">
    <location>
        <begin position="27"/>
        <end position="158"/>
    </location>
</feature>
<evidence type="ECO:0000256" key="1">
    <source>
        <dbReference type="SAM" id="SignalP"/>
    </source>
</evidence>
<name>A0ABX2FTY0_9BACT</name>
<keyword evidence="1" id="KW-0732">Signal</keyword>
<comment type="caution">
    <text evidence="2">The sequence shown here is derived from an EMBL/GenBank/DDBJ whole genome shotgun (WGS) entry which is preliminary data.</text>
</comment>